<keyword evidence="5" id="KW-1185">Reference proteome</keyword>
<sequence length="364" mass="38663">MAIKLGVFTLVRTSGTVPEILDEFGGRHDGRGPAEPEEVGMYRAIARSFGPAADVVRVEPYRPDPPGPGQVWVRMTAAAVNPSDLVTISGAYASRTPLPLVPGFEGVGVVERVGPGVHGLAVGDRVLPIGSAGGWQRVKRTDARWCFRVSPELTDDQAAVSYINPVTAMRMIDEHVRSGTRHVAVNAAGSATAAMLARMLHRRGVPAIGLVRGDPHATGLADVPWAAVLTTRQADWPAELRRRTGGRGPDVAFDAVGGADGERLALATAPGGRFVHYGLLSGRPLPPDLAARRPEIGIHLFWLRYWVHAADPADVGHALRTAGELVLNGDAATRVQGRFPLSRIGPALRAATERGRDGKVLLEP</sequence>
<feature type="domain" description="Enoyl reductase (ER)" evidence="3">
    <location>
        <begin position="52"/>
        <end position="362"/>
    </location>
</feature>
<evidence type="ECO:0000256" key="1">
    <source>
        <dbReference type="ARBA" id="ARBA00022857"/>
    </source>
</evidence>
<accession>A0ABW2KH77</accession>
<dbReference type="Gene3D" id="3.90.180.10">
    <property type="entry name" value="Medium-chain alcohol dehydrogenases, catalytic domain"/>
    <property type="match status" value="1"/>
</dbReference>
<protein>
    <submittedName>
        <fullName evidence="4">Zinc-dependent alcohol dehydrogenase family protein</fullName>
    </submittedName>
</protein>
<gene>
    <name evidence="4" type="ORF">ACFQRF_13065</name>
</gene>
<dbReference type="SMART" id="SM00829">
    <property type="entry name" value="PKS_ER"/>
    <property type="match status" value="1"/>
</dbReference>
<keyword evidence="2" id="KW-0560">Oxidoreductase</keyword>
<dbReference type="InterPro" id="IPR011032">
    <property type="entry name" value="GroES-like_sf"/>
</dbReference>
<dbReference type="SUPFAM" id="SSF50129">
    <property type="entry name" value="GroES-like"/>
    <property type="match status" value="1"/>
</dbReference>
<reference evidence="5" key="1">
    <citation type="journal article" date="2019" name="Int. J. Syst. Evol. Microbiol.">
        <title>The Global Catalogue of Microorganisms (GCM) 10K type strain sequencing project: providing services to taxonomists for standard genome sequencing and annotation.</title>
        <authorList>
            <consortium name="The Broad Institute Genomics Platform"/>
            <consortium name="The Broad Institute Genome Sequencing Center for Infectious Disease"/>
            <person name="Wu L."/>
            <person name="Ma J."/>
        </authorList>
    </citation>
    <scope>NUCLEOTIDE SEQUENCE [LARGE SCALE GENOMIC DNA]</scope>
    <source>
        <strain evidence="5">CGMCC 4.7382</strain>
    </source>
</reference>
<dbReference type="Proteomes" id="UP001596540">
    <property type="component" value="Unassembled WGS sequence"/>
</dbReference>
<dbReference type="Gene3D" id="3.40.50.720">
    <property type="entry name" value="NAD(P)-binding Rossmann-like Domain"/>
    <property type="match status" value="1"/>
</dbReference>
<dbReference type="Pfam" id="PF08240">
    <property type="entry name" value="ADH_N"/>
    <property type="match status" value="1"/>
</dbReference>
<proteinExistence type="predicted"/>
<dbReference type="EMBL" id="JBHTBH010000005">
    <property type="protein sequence ID" value="MFC7328675.1"/>
    <property type="molecule type" value="Genomic_DNA"/>
</dbReference>
<name>A0ABW2KH77_9ACTN</name>
<dbReference type="RefSeq" id="WP_379871322.1">
    <property type="nucleotide sequence ID" value="NZ_JBHTBH010000005.1"/>
</dbReference>
<evidence type="ECO:0000259" key="3">
    <source>
        <dbReference type="SMART" id="SM00829"/>
    </source>
</evidence>
<keyword evidence="1" id="KW-0521">NADP</keyword>
<dbReference type="Pfam" id="PF13602">
    <property type="entry name" value="ADH_zinc_N_2"/>
    <property type="match status" value="1"/>
</dbReference>
<comment type="caution">
    <text evidence="4">The sequence shown here is derived from an EMBL/GenBank/DDBJ whole genome shotgun (WGS) entry which is preliminary data.</text>
</comment>
<dbReference type="InterPro" id="IPR020843">
    <property type="entry name" value="ER"/>
</dbReference>
<evidence type="ECO:0000313" key="4">
    <source>
        <dbReference type="EMBL" id="MFC7328675.1"/>
    </source>
</evidence>
<dbReference type="InterPro" id="IPR013154">
    <property type="entry name" value="ADH-like_N"/>
</dbReference>
<evidence type="ECO:0000313" key="5">
    <source>
        <dbReference type="Proteomes" id="UP001596540"/>
    </source>
</evidence>
<dbReference type="PANTHER" id="PTHR48106">
    <property type="entry name" value="QUINONE OXIDOREDUCTASE PIG3-RELATED"/>
    <property type="match status" value="1"/>
</dbReference>
<dbReference type="SUPFAM" id="SSF51735">
    <property type="entry name" value="NAD(P)-binding Rossmann-fold domains"/>
    <property type="match status" value="1"/>
</dbReference>
<dbReference type="CDD" id="cd05282">
    <property type="entry name" value="ETR_like"/>
    <property type="match status" value="1"/>
</dbReference>
<organism evidence="4 5">
    <name type="scientific">Marinactinospora rubrisoli</name>
    <dbReference type="NCBI Taxonomy" id="2715399"/>
    <lineage>
        <taxon>Bacteria</taxon>
        <taxon>Bacillati</taxon>
        <taxon>Actinomycetota</taxon>
        <taxon>Actinomycetes</taxon>
        <taxon>Streptosporangiales</taxon>
        <taxon>Nocardiopsidaceae</taxon>
        <taxon>Marinactinospora</taxon>
    </lineage>
</organism>
<dbReference type="PANTHER" id="PTHR48106:SF18">
    <property type="entry name" value="QUINONE OXIDOREDUCTASE PIG3"/>
    <property type="match status" value="1"/>
</dbReference>
<dbReference type="InterPro" id="IPR036291">
    <property type="entry name" value="NAD(P)-bd_dom_sf"/>
</dbReference>
<evidence type="ECO:0000256" key="2">
    <source>
        <dbReference type="ARBA" id="ARBA00023002"/>
    </source>
</evidence>